<evidence type="ECO:0000256" key="2">
    <source>
        <dbReference type="ARBA" id="ARBA00022964"/>
    </source>
</evidence>
<dbReference type="GO" id="GO:0050498">
    <property type="term" value="F:oxidoreductase activity, acting on paired donors, with incorporation or reduction of molecular oxygen, with 2-oxoglutarate as one donor, and the other dehydrogenated"/>
    <property type="evidence" value="ECO:0007669"/>
    <property type="project" value="InterPro"/>
</dbReference>
<dbReference type="NCBIfam" id="NF002814">
    <property type="entry name" value="PRK02963.1"/>
    <property type="match status" value="1"/>
</dbReference>
<evidence type="ECO:0000256" key="3">
    <source>
        <dbReference type="ARBA" id="ARBA00023002"/>
    </source>
</evidence>
<reference evidence="5 6" key="1">
    <citation type="submission" date="2019-07" db="EMBL/GenBank/DDBJ databases">
        <title>Genomes of sea-ice associated Colwellia species.</title>
        <authorList>
            <person name="Bowman J.P."/>
        </authorList>
    </citation>
    <scope>NUCLEOTIDE SEQUENCE [LARGE SCALE GENOMIC DNA]</scope>
    <source>
        <strain evidence="5 6">ACAM 459</strain>
    </source>
</reference>
<dbReference type="AlphaFoldDB" id="A0A5C6QPV5"/>
<comment type="caution">
    <text evidence="5">The sequence shown here is derived from an EMBL/GenBank/DDBJ whole genome shotgun (WGS) entry which is preliminary data.</text>
</comment>
<dbReference type="GO" id="GO:0005506">
    <property type="term" value="F:iron ion binding"/>
    <property type="evidence" value="ECO:0007669"/>
    <property type="project" value="InterPro"/>
</dbReference>
<organism evidence="5 6">
    <name type="scientific">Colwellia demingiae</name>
    <dbReference type="NCBI Taxonomy" id="89401"/>
    <lineage>
        <taxon>Bacteria</taxon>
        <taxon>Pseudomonadati</taxon>
        <taxon>Pseudomonadota</taxon>
        <taxon>Gammaproteobacteria</taxon>
        <taxon>Alteromonadales</taxon>
        <taxon>Colwelliaceae</taxon>
        <taxon>Colwellia</taxon>
    </lineage>
</organism>
<name>A0A5C6QPV5_9GAMM</name>
<dbReference type="Proteomes" id="UP000321822">
    <property type="component" value="Unassembled WGS sequence"/>
</dbReference>
<evidence type="ECO:0000256" key="1">
    <source>
        <dbReference type="ARBA" id="ARBA00022723"/>
    </source>
</evidence>
<sequence length="320" mass="36511">MNTSAIKLNNESIPHGFSVAPFAANPRLQVIKLTSETVKGFIEQALPLGVQAVEYKPFLRFHVASILNNLTNDTLGALLLGIIKNRDTGAFMLQCEPVAAEFDQLEFNILLSTAVSHLIGVPNLDAMYGKFYARFSVKNEDNSDSYLRQAHRRMELHNDGTYVEERTDWVIMQKIAEENMAGGDSLLLHVDEWQDLDKFYNHPLAKEDIQWTSPASKNITYKMQHPVFFEEDENGRPKMLFIDQFAEPLNMHQGQYLYEMGTSLEAEQNTFNVRVPVGSMLVVNNHAWLHGRDKFVADKGLYRELLRQRGAYSENAKLKQ</sequence>
<dbReference type="OrthoDB" id="8954293at2"/>
<protein>
    <submittedName>
        <fullName evidence="5">Carbon starvation induced protein CsiD</fullName>
    </submittedName>
</protein>
<evidence type="ECO:0000313" key="5">
    <source>
        <dbReference type="EMBL" id="TWX70757.1"/>
    </source>
</evidence>
<keyword evidence="3" id="KW-0560">Oxidoreductase</keyword>
<gene>
    <name evidence="5" type="primary">csiD</name>
    <name evidence="5" type="ORF">ESZ36_03625</name>
</gene>
<dbReference type="InterPro" id="IPR042098">
    <property type="entry name" value="TauD-like_sf"/>
</dbReference>
<proteinExistence type="predicted"/>
<evidence type="ECO:0000256" key="4">
    <source>
        <dbReference type="ARBA" id="ARBA00023004"/>
    </source>
</evidence>
<keyword evidence="1" id="KW-0479">Metal-binding</keyword>
<dbReference type="Gene3D" id="3.60.130.10">
    <property type="entry name" value="Clavaminate synthase-like"/>
    <property type="match status" value="1"/>
</dbReference>
<keyword evidence="4" id="KW-0408">Iron</keyword>
<dbReference type="GO" id="GO:0016706">
    <property type="term" value="F:2-oxoglutarate-dependent dioxygenase activity"/>
    <property type="evidence" value="ECO:0007669"/>
    <property type="project" value="UniProtKB-ARBA"/>
</dbReference>
<evidence type="ECO:0000313" key="6">
    <source>
        <dbReference type="Proteomes" id="UP000321822"/>
    </source>
</evidence>
<dbReference type="EMBL" id="VOLT01000002">
    <property type="protein sequence ID" value="TWX70757.1"/>
    <property type="molecule type" value="Genomic_DNA"/>
</dbReference>
<keyword evidence="2" id="KW-0223">Dioxygenase</keyword>
<dbReference type="Pfam" id="PF08943">
    <property type="entry name" value="CsiD"/>
    <property type="match status" value="1"/>
</dbReference>
<dbReference type="InterPro" id="IPR015038">
    <property type="entry name" value="GlaH"/>
</dbReference>
<accession>A0A5C6QPV5</accession>
<keyword evidence="6" id="KW-1185">Reference proteome</keyword>
<dbReference type="RefSeq" id="WP_146783697.1">
    <property type="nucleotide sequence ID" value="NZ_VOLT01000002.1"/>
</dbReference>
<dbReference type="SUPFAM" id="SSF51197">
    <property type="entry name" value="Clavaminate synthase-like"/>
    <property type="match status" value="1"/>
</dbReference>